<accession>A0A4Y9Y6X7</accession>
<evidence type="ECO:0000313" key="2">
    <source>
        <dbReference type="EMBL" id="TFY56549.1"/>
    </source>
</evidence>
<gene>
    <name evidence="2" type="ORF">EVJ58_g7573</name>
</gene>
<reference evidence="2 3" key="1">
    <citation type="submission" date="2019-01" db="EMBL/GenBank/DDBJ databases">
        <title>Genome sequencing of the rare red list fungi Fomitopsis rosea.</title>
        <authorList>
            <person name="Buettner E."/>
            <person name="Kellner H."/>
        </authorList>
    </citation>
    <scope>NUCLEOTIDE SEQUENCE [LARGE SCALE GENOMIC DNA]</scope>
    <source>
        <strain evidence="2 3">DSM 105464</strain>
    </source>
</reference>
<dbReference type="EMBL" id="SEKV01000495">
    <property type="protein sequence ID" value="TFY56549.1"/>
    <property type="molecule type" value="Genomic_DNA"/>
</dbReference>
<feature type="compositionally biased region" description="Basic and acidic residues" evidence="1">
    <location>
        <begin position="691"/>
        <end position="708"/>
    </location>
</feature>
<feature type="compositionally biased region" description="Polar residues" evidence="1">
    <location>
        <begin position="655"/>
        <end position="670"/>
    </location>
</feature>
<evidence type="ECO:0000256" key="1">
    <source>
        <dbReference type="SAM" id="MobiDB-lite"/>
    </source>
</evidence>
<dbReference type="Proteomes" id="UP000298390">
    <property type="component" value="Unassembled WGS sequence"/>
</dbReference>
<sequence length="752" mass="80674">MPNTWSTEEQNEWFADKREAFLAAQKAGKVSAFFTEAEGQFFERWPELTRLFGSNVALSTLTPEQEDAYRDALVARKKRIHAKFYNQHSKLKKGEANGVSLTSLLNASGKNAGTRNPQELEVYMKLYYKDRVQSGVEAEIKEHNIPNSKTIGVVRRHTQLAYDNETEEVKAEVKAKLAELKGAAAVKQSTNPSSTLSPAEYQRTINALPRLGQELTRTLCLNSGWSAFLLIGGPCPEEGGALKTMAFFDGETVAGHTFKQTYMSYEENVIDPWNLFLKAAFPREERLRRALSSTPEPDPPESSAANGHGQGSRHAGLAAPLPSSAPQPIPASVTEEDLTRDDPSSTSSAVPDERPIEGAGLSEVEPMERRPTRAQAEEAGLSAAEAGPSLTEDTDPMRAGTSVTYSGAMEDHARTTPADAVPFQPVSTYDPDILAHMGDLSPMHNTPSVPYDDALLFDLLPSAMPSMSAPFSSNDPLTGADATRFLLNGVPGSVSSGDAVGTPSLLDMLHDDGPFPDYYEGSYMNNPAGLGQAAFAFPLSAPSTGLPMPYLPELAPSGVPFVGTSSWGDSAPAWMPPTSQVPTWQPQATEPSMLSANEHATPPANEHATPSTNEHATPSANATSIGTEAPQVEAGPALTPGRVEEATMAEAGGRPSSSPAVTDPASQQPSRAPLFRVNHGQDCPSATPDVEQGRPRRERHAPKPRDADWSLTGGRPQAKENRQVDTDTPVKRKGQKRGAGNAATPNPKRQRT</sequence>
<feature type="region of interest" description="Disordered" evidence="1">
    <location>
        <begin position="288"/>
        <end position="397"/>
    </location>
</feature>
<evidence type="ECO:0000313" key="3">
    <source>
        <dbReference type="Proteomes" id="UP000298390"/>
    </source>
</evidence>
<dbReference type="AlphaFoldDB" id="A0A4Y9Y6X7"/>
<feature type="compositionally biased region" description="Basic and acidic residues" evidence="1">
    <location>
        <begin position="717"/>
        <end position="730"/>
    </location>
</feature>
<feature type="compositionally biased region" description="Polar residues" evidence="1">
    <location>
        <begin position="577"/>
        <end position="595"/>
    </location>
</feature>
<organism evidence="2 3">
    <name type="scientific">Rhodofomes roseus</name>
    <dbReference type="NCBI Taxonomy" id="34475"/>
    <lineage>
        <taxon>Eukaryota</taxon>
        <taxon>Fungi</taxon>
        <taxon>Dikarya</taxon>
        <taxon>Basidiomycota</taxon>
        <taxon>Agaricomycotina</taxon>
        <taxon>Agaricomycetes</taxon>
        <taxon>Polyporales</taxon>
        <taxon>Rhodofomes</taxon>
    </lineage>
</organism>
<name>A0A4Y9Y6X7_9APHY</name>
<protein>
    <submittedName>
        <fullName evidence="2">Uncharacterized protein</fullName>
    </submittedName>
</protein>
<dbReference type="STRING" id="34475.A0A4Y9Y6X7"/>
<feature type="region of interest" description="Disordered" evidence="1">
    <location>
        <begin position="570"/>
        <end position="622"/>
    </location>
</feature>
<comment type="caution">
    <text evidence="2">The sequence shown here is derived from an EMBL/GenBank/DDBJ whole genome shotgun (WGS) entry which is preliminary data.</text>
</comment>
<feature type="compositionally biased region" description="Polar residues" evidence="1">
    <location>
        <begin position="608"/>
        <end position="622"/>
    </location>
</feature>
<proteinExistence type="predicted"/>
<feature type="compositionally biased region" description="Low complexity" evidence="1">
    <location>
        <begin position="377"/>
        <end position="386"/>
    </location>
</feature>
<feature type="region of interest" description="Disordered" evidence="1">
    <location>
        <begin position="647"/>
        <end position="752"/>
    </location>
</feature>